<dbReference type="GO" id="GO:0030288">
    <property type="term" value="C:outer membrane-bounded periplasmic space"/>
    <property type="evidence" value="ECO:0007669"/>
    <property type="project" value="TreeGrafter"/>
</dbReference>
<dbReference type="AlphaFoldDB" id="A0A7Z0IL73"/>
<protein>
    <submittedName>
        <fullName evidence="7">Iron complex transport system substrate-binding protein</fullName>
    </submittedName>
</protein>
<proteinExistence type="inferred from homology"/>
<evidence type="ECO:0000313" key="7">
    <source>
        <dbReference type="EMBL" id="NYI71298.1"/>
    </source>
</evidence>
<dbReference type="PROSITE" id="PS51257">
    <property type="entry name" value="PROKAR_LIPOPROTEIN"/>
    <property type="match status" value="1"/>
</dbReference>
<evidence type="ECO:0000256" key="1">
    <source>
        <dbReference type="ARBA" id="ARBA00004196"/>
    </source>
</evidence>
<comment type="caution">
    <text evidence="7">The sequence shown here is derived from an EMBL/GenBank/DDBJ whole genome shotgun (WGS) entry which is preliminary data.</text>
</comment>
<dbReference type="InterPro" id="IPR006311">
    <property type="entry name" value="TAT_signal"/>
</dbReference>
<accession>A0A7Z0IL73</accession>
<evidence type="ECO:0000313" key="8">
    <source>
        <dbReference type="Proteomes" id="UP000527616"/>
    </source>
</evidence>
<comment type="subcellular location">
    <subcellularLocation>
        <location evidence="1">Cell envelope</location>
    </subcellularLocation>
</comment>
<sequence length="346" mass="36492">MPTTRRTFLTGLSVLAAAPALAACSTGGAPADQQPAAGPAGAGFPVTIEHKFGSTTIEREPQRVVLVGLTDQDTMLALGKAPVAVTDWYADDTPGRIYPWALDKLGDAPLPEVLSGEEIEFERIASLAPDLILGQYAGVQQADYEKLSALAPTVVQPGNVPDYGAPWDVAAITIGRAIGKEAAARELVDGVKRQLAEAAAANGFAGRSGAVLSAWEGMYVYGPDDPRSQMLRELGFAFPEKLLQGKSDRFGWALSPERTTDLNGVDLAIWTATPDQVAQQTGGVWAKTDTAKQGRGIFIEPKPADYDIAFSFVTPLSIPYVLQRLTPQLVAAIDGDPATKIPPPGA</sequence>
<feature type="chain" id="PRO_5031048979" evidence="5">
    <location>
        <begin position="23"/>
        <end position="346"/>
    </location>
</feature>
<dbReference type="PROSITE" id="PS51318">
    <property type="entry name" value="TAT"/>
    <property type="match status" value="1"/>
</dbReference>
<feature type="signal peptide" evidence="5">
    <location>
        <begin position="1"/>
        <end position="22"/>
    </location>
</feature>
<dbReference type="RefSeq" id="WP_179445139.1">
    <property type="nucleotide sequence ID" value="NZ_JACBZS010000001.1"/>
</dbReference>
<evidence type="ECO:0000256" key="4">
    <source>
        <dbReference type="ARBA" id="ARBA00022729"/>
    </source>
</evidence>
<dbReference type="Pfam" id="PF01497">
    <property type="entry name" value="Peripla_BP_2"/>
    <property type="match status" value="1"/>
</dbReference>
<evidence type="ECO:0000256" key="2">
    <source>
        <dbReference type="ARBA" id="ARBA00008814"/>
    </source>
</evidence>
<evidence type="ECO:0000256" key="3">
    <source>
        <dbReference type="ARBA" id="ARBA00022448"/>
    </source>
</evidence>
<dbReference type="InterPro" id="IPR051313">
    <property type="entry name" value="Bact_iron-sidero_bind"/>
</dbReference>
<gene>
    <name evidence="7" type="ORF">GGQ54_001858</name>
</gene>
<dbReference type="InterPro" id="IPR002491">
    <property type="entry name" value="ABC_transptr_periplasmic_BD"/>
</dbReference>
<dbReference type="Proteomes" id="UP000527616">
    <property type="component" value="Unassembled WGS sequence"/>
</dbReference>
<dbReference type="PANTHER" id="PTHR30532:SF24">
    <property type="entry name" value="FERRIC ENTEROBACTIN-BINDING PERIPLASMIC PROTEIN FEPB"/>
    <property type="match status" value="1"/>
</dbReference>
<keyword evidence="4 5" id="KW-0732">Signal</keyword>
<reference evidence="7 8" key="1">
    <citation type="submission" date="2020-07" db="EMBL/GenBank/DDBJ databases">
        <title>Sequencing the genomes of 1000 actinobacteria strains.</title>
        <authorList>
            <person name="Klenk H.-P."/>
        </authorList>
    </citation>
    <scope>NUCLEOTIDE SEQUENCE [LARGE SCALE GENOMIC DNA]</scope>
    <source>
        <strain evidence="7 8">DSM 103164</strain>
    </source>
</reference>
<dbReference type="PROSITE" id="PS50983">
    <property type="entry name" value="FE_B12_PBP"/>
    <property type="match status" value="1"/>
</dbReference>
<organism evidence="7 8">
    <name type="scientific">Naumannella cuiyingiana</name>
    <dbReference type="NCBI Taxonomy" id="1347891"/>
    <lineage>
        <taxon>Bacteria</taxon>
        <taxon>Bacillati</taxon>
        <taxon>Actinomycetota</taxon>
        <taxon>Actinomycetes</taxon>
        <taxon>Propionibacteriales</taxon>
        <taxon>Propionibacteriaceae</taxon>
        <taxon>Naumannella</taxon>
    </lineage>
</organism>
<dbReference type="EMBL" id="JACBZS010000001">
    <property type="protein sequence ID" value="NYI71298.1"/>
    <property type="molecule type" value="Genomic_DNA"/>
</dbReference>
<comment type="similarity">
    <text evidence="2">Belongs to the bacterial solute-binding protein 8 family.</text>
</comment>
<dbReference type="Gene3D" id="3.40.50.1980">
    <property type="entry name" value="Nitrogenase molybdenum iron protein domain"/>
    <property type="match status" value="2"/>
</dbReference>
<evidence type="ECO:0000256" key="5">
    <source>
        <dbReference type="SAM" id="SignalP"/>
    </source>
</evidence>
<dbReference type="PANTHER" id="PTHR30532">
    <property type="entry name" value="IRON III DICITRATE-BINDING PERIPLASMIC PROTEIN"/>
    <property type="match status" value="1"/>
</dbReference>
<keyword evidence="3" id="KW-0813">Transport</keyword>
<dbReference type="SUPFAM" id="SSF53807">
    <property type="entry name" value="Helical backbone' metal receptor"/>
    <property type="match status" value="1"/>
</dbReference>
<evidence type="ECO:0000259" key="6">
    <source>
        <dbReference type="PROSITE" id="PS50983"/>
    </source>
</evidence>
<feature type="domain" description="Fe/B12 periplasmic-binding" evidence="6">
    <location>
        <begin position="63"/>
        <end position="333"/>
    </location>
</feature>
<name>A0A7Z0IL73_9ACTN</name>
<dbReference type="GO" id="GO:1901678">
    <property type="term" value="P:iron coordination entity transport"/>
    <property type="evidence" value="ECO:0007669"/>
    <property type="project" value="UniProtKB-ARBA"/>
</dbReference>
<keyword evidence="8" id="KW-1185">Reference proteome</keyword>